<gene>
    <name evidence="2" type="ORF">DN069_01615</name>
</gene>
<dbReference type="OrthoDB" id="3296462at2"/>
<reference evidence="2 3" key="1">
    <citation type="submission" date="2018-06" db="EMBL/GenBank/DDBJ databases">
        <title>Streptacidiphilus pinicola sp. nov., isolated from pine grove soil.</title>
        <authorList>
            <person name="Roh S.G."/>
            <person name="Park S."/>
            <person name="Kim M.-K."/>
            <person name="Yun B.-R."/>
            <person name="Park J."/>
            <person name="Kim M.J."/>
            <person name="Kim Y.S."/>
            <person name="Kim S.B."/>
        </authorList>
    </citation>
    <scope>NUCLEOTIDE SEQUENCE [LARGE SCALE GENOMIC DNA]</scope>
    <source>
        <strain evidence="2 3">MMS16-CNU450</strain>
    </source>
</reference>
<name>A0A2X0KKA1_9ACTN</name>
<dbReference type="PANTHER" id="PTHR36221:SF1">
    <property type="entry name" value="DUF742 DOMAIN-CONTAINING PROTEIN"/>
    <property type="match status" value="1"/>
</dbReference>
<dbReference type="Pfam" id="PF05331">
    <property type="entry name" value="DUF742"/>
    <property type="match status" value="1"/>
</dbReference>
<comment type="caution">
    <text evidence="2">The sequence shown here is derived from an EMBL/GenBank/DDBJ whole genome shotgun (WGS) entry which is preliminary data.</text>
</comment>
<protein>
    <submittedName>
        <fullName evidence="2">DUF742 domain-containing protein</fullName>
    </submittedName>
</protein>
<dbReference type="PANTHER" id="PTHR36221">
    <property type="entry name" value="DUF742 DOMAIN-CONTAINING PROTEIN"/>
    <property type="match status" value="1"/>
</dbReference>
<sequence length="169" mass="17987">MRPERRGVPDGPARRAGRSRAHRARPHRRPGGVPVTVPARSLRVRPYALTGGRTRFGQVLLVETLISAVEQHSGLGSWPGRPPASAMPELERICALCEGQMRSIAEVSALLTLPLGVVRVWVSDLVDAGRIRVHGSTVSVGASGSPIGVPGRPGRVVLERILGGLRDLA</sequence>
<dbReference type="AlphaFoldDB" id="A0A2X0KKA1"/>
<organism evidence="2 3">
    <name type="scientific">Streptacidiphilus pinicola</name>
    <dbReference type="NCBI Taxonomy" id="2219663"/>
    <lineage>
        <taxon>Bacteria</taxon>
        <taxon>Bacillati</taxon>
        <taxon>Actinomycetota</taxon>
        <taxon>Actinomycetes</taxon>
        <taxon>Kitasatosporales</taxon>
        <taxon>Streptomycetaceae</taxon>
        <taxon>Streptacidiphilus</taxon>
    </lineage>
</organism>
<proteinExistence type="predicted"/>
<dbReference type="Proteomes" id="UP000248889">
    <property type="component" value="Unassembled WGS sequence"/>
</dbReference>
<evidence type="ECO:0000313" key="2">
    <source>
        <dbReference type="EMBL" id="RAG87389.1"/>
    </source>
</evidence>
<evidence type="ECO:0000313" key="3">
    <source>
        <dbReference type="Proteomes" id="UP000248889"/>
    </source>
</evidence>
<dbReference type="InterPro" id="IPR007995">
    <property type="entry name" value="DUF742"/>
</dbReference>
<feature type="region of interest" description="Disordered" evidence="1">
    <location>
        <begin position="1"/>
        <end position="36"/>
    </location>
</feature>
<feature type="compositionally biased region" description="Basic residues" evidence="1">
    <location>
        <begin position="15"/>
        <end position="30"/>
    </location>
</feature>
<keyword evidence="3" id="KW-1185">Reference proteome</keyword>
<dbReference type="EMBL" id="QKYN01000008">
    <property type="protein sequence ID" value="RAG87389.1"/>
    <property type="molecule type" value="Genomic_DNA"/>
</dbReference>
<accession>A0A2X0KKA1</accession>
<evidence type="ECO:0000256" key="1">
    <source>
        <dbReference type="SAM" id="MobiDB-lite"/>
    </source>
</evidence>